<evidence type="ECO:0000313" key="10">
    <source>
        <dbReference type="Proteomes" id="UP000515971"/>
    </source>
</evidence>
<gene>
    <name evidence="9" type="primary">xrtV</name>
    <name evidence="9" type="ORF">H9L13_10905</name>
</gene>
<reference evidence="9 10" key="1">
    <citation type="submission" date="2020-08" db="EMBL/GenBank/DDBJ databases">
        <title>Genome sequence of Sphingomonas lutea KCTC 23642T.</title>
        <authorList>
            <person name="Hyun D.-W."/>
            <person name="Bae J.-W."/>
        </authorList>
    </citation>
    <scope>NUCLEOTIDE SEQUENCE [LARGE SCALE GENOMIC DNA]</scope>
    <source>
        <strain evidence="9 10">KCTC 23642</strain>
    </source>
</reference>
<feature type="transmembrane region" description="Helical" evidence="8">
    <location>
        <begin position="248"/>
        <end position="268"/>
    </location>
</feature>
<keyword evidence="10" id="KW-1185">Reference proteome</keyword>
<evidence type="ECO:0000256" key="4">
    <source>
        <dbReference type="ARBA" id="ARBA00022692"/>
    </source>
</evidence>
<keyword evidence="2" id="KW-1003">Cell membrane</keyword>
<evidence type="ECO:0000256" key="5">
    <source>
        <dbReference type="ARBA" id="ARBA00022801"/>
    </source>
</evidence>
<feature type="transmembrane region" description="Helical" evidence="8">
    <location>
        <begin position="178"/>
        <end position="203"/>
    </location>
</feature>
<dbReference type="NCBIfam" id="TIGR04178">
    <property type="entry name" value="exo_archaeo"/>
    <property type="match status" value="1"/>
</dbReference>
<keyword evidence="7 8" id="KW-0472">Membrane</keyword>
<accession>A0A7G9SGZ9</accession>
<keyword evidence="4 8" id="KW-0812">Transmembrane</keyword>
<dbReference type="InterPro" id="IPR013426">
    <property type="entry name" value="EpsH-like"/>
</dbReference>
<evidence type="ECO:0000256" key="3">
    <source>
        <dbReference type="ARBA" id="ARBA00022670"/>
    </source>
</evidence>
<organism evidence="9 10">
    <name type="scientific">Sphingomonas lutea</name>
    <dbReference type="NCBI Taxonomy" id="1045317"/>
    <lineage>
        <taxon>Bacteria</taxon>
        <taxon>Pseudomonadati</taxon>
        <taxon>Pseudomonadota</taxon>
        <taxon>Alphaproteobacteria</taxon>
        <taxon>Sphingomonadales</taxon>
        <taxon>Sphingomonadaceae</taxon>
        <taxon>Sphingomonas</taxon>
    </lineage>
</organism>
<dbReference type="GO" id="GO:0008233">
    <property type="term" value="F:peptidase activity"/>
    <property type="evidence" value="ECO:0007669"/>
    <property type="project" value="UniProtKB-KW"/>
</dbReference>
<dbReference type="KEGG" id="slut:H9L13_10905"/>
<name>A0A7G9SGZ9_9SPHN</name>
<keyword evidence="5" id="KW-0378">Hydrolase</keyword>
<comment type="subcellular location">
    <subcellularLocation>
        <location evidence="1">Cell membrane</location>
        <topology evidence="1">Multi-pass membrane protein</topology>
    </subcellularLocation>
</comment>
<keyword evidence="6 8" id="KW-1133">Transmembrane helix</keyword>
<feature type="transmembrane region" description="Helical" evidence="8">
    <location>
        <begin position="12"/>
        <end position="30"/>
    </location>
</feature>
<protein>
    <submittedName>
        <fullName evidence="9">Exosortase V</fullName>
    </submittedName>
</protein>
<feature type="transmembrane region" description="Helical" evidence="8">
    <location>
        <begin position="119"/>
        <end position="140"/>
    </location>
</feature>
<evidence type="ECO:0000256" key="8">
    <source>
        <dbReference type="SAM" id="Phobius"/>
    </source>
</evidence>
<dbReference type="NCBIfam" id="NF035943">
    <property type="entry name" value="exosort_XrtV"/>
    <property type="match status" value="1"/>
</dbReference>
<dbReference type="Proteomes" id="UP000515971">
    <property type="component" value="Chromosome"/>
</dbReference>
<dbReference type="InterPro" id="IPR019127">
    <property type="entry name" value="Exosortase"/>
</dbReference>
<dbReference type="EMBL" id="CP060718">
    <property type="protein sequence ID" value="QNN67124.1"/>
    <property type="molecule type" value="Genomic_DNA"/>
</dbReference>
<dbReference type="GO" id="GO:0005886">
    <property type="term" value="C:plasma membrane"/>
    <property type="evidence" value="ECO:0007669"/>
    <property type="project" value="UniProtKB-SubCell"/>
</dbReference>
<evidence type="ECO:0000256" key="6">
    <source>
        <dbReference type="ARBA" id="ARBA00022989"/>
    </source>
</evidence>
<keyword evidence="3" id="KW-0645">Protease</keyword>
<dbReference type="AlphaFoldDB" id="A0A7G9SGZ9"/>
<sequence length="282" mass="30450">MQSLFRRLGSHWLLALGVAGLAVPTIIAVAREIWSTEDGSHGPIVLASGCWLLARQWPEMVQVAKAPALSRALAWMIPSLLVYLFGRMIGVLGVEVFGLMLSLYGLIFAFGGSASLRSLWFPLLYLAFLVPLPDTVVAILTQPMKLAISQAATSLLQAVGYPIANTGVTLQVGPYELLVAAACSGLNAIISLSAIGLFYVYLLHRSDWRYALLLLVFVLPCAIFANFIRVLILILLTYHAGDDAAQGFLHNLAGIFTFALALAAIFAIDKVLTPVRSRLALK</sequence>
<dbReference type="NCBIfam" id="TIGR02602">
    <property type="entry name" value="8TM_EpsH"/>
    <property type="match status" value="1"/>
</dbReference>
<evidence type="ECO:0000313" key="9">
    <source>
        <dbReference type="EMBL" id="QNN67124.1"/>
    </source>
</evidence>
<dbReference type="Pfam" id="PF09721">
    <property type="entry name" value="Exosortase_EpsH"/>
    <property type="match status" value="1"/>
</dbReference>
<proteinExistence type="predicted"/>
<feature type="transmembrane region" description="Helical" evidence="8">
    <location>
        <begin position="92"/>
        <end position="113"/>
    </location>
</feature>
<feature type="transmembrane region" description="Helical" evidence="8">
    <location>
        <begin position="210"/>
        <end position="236"/>
    </location>
</feature>
<evidence type="ECO:0000256" key="1">
    <source>
        <dbReference type="ARBA" id="ARBA00004651"/>
    </source>
</evidence>
<dbReference type="InterPro" id="IPR026392">
    <property type="entry name" value="Exo/Archaeosortase_dom"/>
</dbReference>
<evidence type="ECO:0000256" key="7">
    <source>
        <dbReference type="ARBA" id="ARBA00023136"/>
    </source>
</evidence>
<dbReference type="GO" id="GO:0006508">
    <property type="term" value="P:proteolysis"/>
    <property type="evidence" value="ECO:0007669"/>
    <property type="project" value="UniProtKB-KW"/>
</dbReference>
<evidence type="ECO:0000256" key="2">
    <source>
        <dbReference type="ARBA" id="ARBA00022475"/>
    </source>
</evidence>